<dbReference type="SUPFAM" id="SSF81606">
    <property type="entry name" value="PP2C-like"/>
    <property type="match status" value="1"/>
</dbReference>
<evidence type="ECO:0000313" key="2">
    <source>
        <dbReference type="EMBL" id="HIZ61266.1"/>
    </source>
</evidence>
<dbReference type="AlphaFoldDB" id="A0A9D2JNE4"/>
<dbReference type="PROSITE" id="PS51746">
    <property type="entry name" value="PPM_2"/>
    <property type="match status" value="1"/>
</dbReference>
<evidence type="ECO:0000259" key="1">
    <source>
        <dbReference type="PROSITE" id="PS51746"/>
    </source>
</evidence>
<name>A0A9D2JNE4_9FIRM</name>
<dbReference type="PANTHER" id="PTHR13832:SF827">
    <property type="entry name" value="PROTEIN PHOSPHATASE 1L"/>
    <property type="match status" value="1"/>
</dbReference>
<dbReference type="PANTHER" id="PTHR13832">
    <property type="entry name" value="PROTEIN PHOSPHATASE 2C"/>
    <property type="match status" value="1"/>
</dbReference>
<dbReference type="InterPro" id="IPR015655">
    <property type="entry name" value="PP2C"/>
</dbReference>
<comment type="caution">
    <text evidence="2">The sequence shown here is derived from an EMBL/GenBank/DDBJ whole genome shotgun (WGS) entry which is preliminary data.</text>
</comment>
<reference evidence="2" key="1">
    <citation type="journal article" date="2021" name="PeerJ">
        <title>Extensive microbial diversity within the chicken gut microbiome revealed by metagenomics and culture.</title>
        <authorList>
            <person name="Gilroy R."/>
            <person name="Ravi A."/>
            <person name="Getino M."/>
            <person name="Pursley I."/>
            <person name="Horton D.L."/>
            <person name="Alikhan N.F."/>
            <person name="Baker D."/>
            <person name="Gharbi K."/>
            <person name="Hall N."/>
            <person name="Watson M."/>
            <person name="Adriaenssens E.M."/>
            <person name="Foster-Nyarko E."/>
            <person name="Jarju S."/>
            <person name="Secka A."/>
            <person name="Antonio M."/>
            <person name="Oren A."/>
            <person name="Chaudhuri R.R."/>
            <person name="La Ragione R."/>
            <person name="Hildebrand F."/>
            <person name="Pallen M.J."/>
        </authorList>
    </citation>
    <scope>NUCLEOTIDE SEQUENCE</scope>
    <source>
        <strain evidence="2">CHK188-11489</strain>
    </source>
</reference>
<gene>
    <name evidence="2" type="ORF">H9724_00625</name>
</gene>
<dbReference type="Pfam" id="PF13672">
    <property type="entry name" value="PP2C_2"/>
    <property type="match status" value="1"/>
</dbReference>
<protein>
    <submittedName>
        <fullName evidence="2">Serine/threonine-protein phosphatase</fullName>
    </submittedName>
</protein>
<proteinExistence type="predicted"/>
<dbReference type="SMART" id="SM00331">
    <property type="entry name" value="PP2C_SIG"/>
    <property type="match status" value="1"/>
</dbReference>
<sequence length="254" mass="28644">MQIRYCTYTDTGDRPVNEDRLCACRTPAGCCFAVADGLGGLDLGDEAAELACRAVADYAAILPAFSSRALEQMFFAAQQAILERQHALHCESQMKTTLNVVLVGPQAIHWAHVGDSRTYYARGQRLVRRTFDHSVTQMLSAIGQVQEREIRFHEDRSKLLRVLGTPWARSQVEVEADLPLDPPQQLLLCSDGFWEYITEEQIQICLEEADGPELWMENMRELIRRNEHGRPGERDNRTAVAVWIDPEGGAKEEA</sequence>
<dbReference type="InterPro" id="IPR001932">
    <property type="entry name" value="PPM-type_phosphatase-like_dom"/>
</dbReference>
<reference evidence="2" key="2">
    <citation type="submission" date="2021-04" db="EMBL/GenBank/DDBJ databases">
        <authorList>
            <person name="Gilroy R."/>
        </authorList>
    </citation>
    <scope>NUCLEOTIDE SEQUENCE</scope>
    <source>
        <strain evidence="2">CHK188-11489</strain>
    </source>
</reference>
<dbReference type="SMART" id="SM00332">
    <property type="entry name" value="PP2Cc"/>
    <property type="match status" value="1"/>
</dbReference>
<feature type="domain" description="PPM-type phosphatase" evidence="1">
    <location>
        <begin position="4"/>
        <end position="244"/>
    </location>
</feature>
<dbReference type="GO" id="GO:0004722">
    <property type="term" value="F:protein serine/threonine phosphatase activity"/>
    <property type="evidence" value="ECO:0007669"/>
    <property type="project" value="InterPro"/>
</dbReference>
<accession>A0A9D2JNE4</accession>
<dbReference type="Gene3D" id="3.60.40.10">
    <property type="entry name" value="PPM-type phosphatase domain"/>
    <property type="match status" value="1"/>
</dbReference>
<dbReference type="EMBL" id="DXBF01000007">
    <property type="protein sequence ID" value="HIZ61266.1"/>
    <property type="molecule type" value="Genomic_DNA"/>
</dbReference>
<dbReference type="CDD" id="cd00143">
    <property type="entry name" value="PP2Cc"/>
    <property type="match status" value="1"/>
</dbReference>
<dbReference type="Proteomes" id="UP000824105">
    <property type="component" value="Unassembled WGS sequence"/>
</dbReference>
<dbReference type="InterPro" id="IPR036457">
    <property type="entry name" value="PPM-type-like_dom_sf"/>
</dbReference>
<organism evidence="2 3">
    <name type="scientific">Candidatus Gemmiger avistercoris</name>
    <dbReference type="NCBI Taxonomy" id="2838606"/>
    <lineage>
        <taxon>Bacteria</taxon>
        <taxon>Bacillati</taxon>
        <taxon>Bacillota</taxon>
        <taxon>Clostridia</taxon>
        <taxon>Eubacteriales</taxon>
        <taxon>Gemmiger</taxon>
    </lineage>
</organism>
<evidence type="ECO:0000313" key="3">
    <source>
        <dbReference type="Proteomes" id="UP000824105"/>
    </source>
</evidence>